<dbReference type="EMBL" id="SUMB01000003">
    <property type="protein sequence ID" value="TJZ56011.1"/>
    <property type="molecule type" value="Genomic_DNA"/>
</dbReference>
<evidence type="ECO:0000256" key="1">
    <source>
        <dbReference type="SAM" id="MobiDB-lite"/>
    </source>
</evidence>
<protein>
    <submittedName>
        <fullName evidence="2">Uncharacterized protein</fullName>
    </submittedName>
</protein>
<accession>A0A4U0NNF2</accession>
<name>A0A4U0NNF2_9ACTN</name>
<feature type="region of interest" description="Disordered" evidence="1">
    <location>
        <begin position="72"/>
        <end position="104"/>
    </location>
</feature>
<dbReference type="AlphaFoldDB" id="A0A4U0NNF2"/>
<feature type="compositionally biased region" description="Low complexity" evidence="1">
    <location>
        <begin position="72"/>
        <end position="83"/>
    </location>
</feature>
<proteinExistence type="predicted"/>
<dbReference type="RefSeq" id="WP_136739818.1">
    <property type="nucleotide sequence ID" value="NZ_SUMB01000003.1"/>
</dbReference>
<comment type="caution">
    <text evidence="2">The sequence shown here is derived from an EMBL/GenBank/DDBJ whole genome shotgun (WGS) entry which is preliminary data.</text>
</comment>
<evidence type="ECO:0000313" key="2">
    <source>
        <dbReference type="EMBL" id="TJZ56011.1"/>
    </source>
</evidence>
<evidence type="ECO:0000313" key="3">
    <source>
        <dbReference type="Proteomes" id="UP000308697"/>
    </source>
</evidence>
<gene>
    <name evidence="2" type="ORF">FCH28_12175</name>
</gene>
<dbReference type="Proteomes" id="UP000308697">
    <property type="component" value="Unassembled WGS sequence"/>
</dbReference>
<dbReference type="OrthoDB" id="4241579at2"/>
<keyword evidence="3" id="KW-1185">Reference proteome</keyword>
<reference evidence="2 3" key="1">
    <citation type="submission" date="2019-04" db="EMBL/GenBank/DDBJ databases">
        <title>Streptomyces piniterrae sp. nov., a heliquinomycin-producing actinomycete isolated from rhizosphere soil of Pinus yunnanensis.</title>
        <authorList>
            <person name="Zhuang X."/>
            <person name="Zhao J."/>
        </authorList>
    </citation>
    <scope>NUCLEOTIDE SEQUENCE [LARGE SCALE GENOMIC DNA]</scope>
    <source>
        <strain evidence="3">jys28</strain>
    </source>
</reference>
<organism evidence="2 3">
    <name type="scientific">Streptomyces piniterrae</name>
    <dbReference type="NCBI Taxonomy" id="2571125"/>
    <lineage>
        <taxon>Bacteria</taxon>
        <taxon>Bacillati</taxon>
        <taxon>Actinomycetota</taxon>
        <taxon>Actinomycetes</taxon>
        <taxon>Kitasatosporales</taxon>
        <taxon>Streptomycetaceae</taxon>
        <taxon>Streptomyces</taxon>
    </lineage>
</organism>
<sequence>MRYTVSTRRSAAAGGFCVLLLLALLALLHTGIATDSSLGPDCDRSTCPTHAGAPAASAPAVSVRAPSVRAASVPAVSAAPRRPCAGTDPELTSTGSTKKHPGSGARRIAHASACHLRHHVPTGAGGKAIGDSPAEHTIAAPGDARHWAVVTAPAAEPAQRTVVLRC</sequence>